<comment type="caution">
    <text evidence="3">The sequence shown here is derived from an EMBL/GenBank/DDBJ whole genome shotgun (WGS) entry which is preliminary data.</text>
</comment>
<proteinExistence type="predicted"/>
<dbReference type="Proteomes" id="UP000824106">
    <property type="component" value="Unassembled WGS sequence"/>
</dbReference>
<evidence type="ECO:0000256" key="1">
    <source>
        <dbReference type="ARBA" id="ARBA00003238"/>
    </source>
</evidence>
<reference evidence="3" key="1">
    <citation type="journal article" date="2021" name="PeerJ">
        <title>Extensive microbial diversity within the chicken gut microbiome revealed by metagenomics and culture.</title>
        <authorList>
            <person name="Gilroy R."/>
            <person name="Ravi A."/>
            <person name="Getino M."/>
            <person name="Pursley I."/>
            <person name="Horton D.L."/>
            <person name="Alikhan N.F."/>
            <person name="Baker D."/>
            <person name="Gharbi K."/>
            <person name="Hall N."/>
            <person name="Watson M."/>
            <person name="Adriaenssens E.M."/>
            <person name="Foster-Nyarko E."/>
            <person name="Jarju S."/>
            <person name="Secka A."/>
            <person name="Antonio M."/>
            <person name="Oren A."/>
            <person name="Chaudhuri R.R."/>
            <person name="La Ragione R."/>
            <person name="Hildebrand F."/>
            <person name="Pallen M.J."/>
        </authorList>
    </citation>
    <scope>NUCLEOTIDE SEQUENCE</scope>
    <source>
        <strain evidence="3">CHK169-4300</strain>
    </source>
</reference>
<dbReference type="InterPro" id="IPR043168">
    <property type="entry name" value="DegV_C"/>
</dbReference>
<dbReference type="AlphaFoldDB" id="A0A9D2G1T0"/>
<protein>
    <submittedName>
        <fullName evidence="3">DegV family protein</fullName>
    </submittedName>
</protein>
<dbReference type="InterPro" id="IPR003797">
    <property type="entry name" value="DegV"/>
</dbReference>
<dbReference type="Pfam" id="PF02645">
    <property type="entry name" value="DegV"/>
    <property type="match status" value="1"/>
</dbReference>
<evidence type="ECO:0000313" key="4">
    <source>
        <dbReference type="Proteomes" id="UP000824106"/>
    </source>
</evidence>
<dbReference type="PANTHER" id="PTHR33434:SF2">
    <property type="entry name" value="FATTY ACID-BINDING PROTEIN TM_1468"/>
    <property type="match status" value="1"/>
</dbReference>
<reference evidence="3" key="2">
    <citation type="submission" date="2021-04" db="EMBL/GenBank/DDBJ databases">
        <authorList>
            <person name="Gilroy R."/>
        </authorList>
    </citation>
    <scope>NUCLEOTIDE SEQUENCE</scope>
    <source>
        <strain evidence="3">CHK169-4300</strain>
    </source>
</reference>
<keyword evidence="2" id="KW-0446">Lipid-binding</keyword>
<dbReference type="InterPro" id="IPR050270">
    <property type="entry name" value="DegV_domain_contain"/>
</dbReference>
<dbReference type="GO" id="GO:0008289">
    <property type="term" value="F:lipid binding"/>
    <property type="evidence" value="ECO:0007669"/>
    <property type="project" value="UniProtKB-KW"/>
</dbReference>
<dbReference type="PROSITE" id="PS51482">
    <property type="entry name" value="DEGV"/>
    <property type="match status" value="1"/>
</dbReference>
<comment type="function">
    <text evidence="1">May bind long-chain fatty acids, such as palmitate, and may play a role in lipid transport or fatty acid metabolism.</text>
</comment>
<dbReference type="NCBIfam" id="TIGR00762">
    <property type="entry name" value="DegV"/>
    <property type="match status" value="1"/>
</dbReference>
<accession>A0A9D2G1T0</accession>
<sequence>MDWKIVTDTGSNIRQINDLPENISFDIIPLILHIDNEDYVDTPDLDIEILTQKVAQASKSSSACPAPGAYAEKFKGADHVICFTLSSKVSGSYNSAEQGKQIALEENPDANIYIFDSKSAGGEIDLLIFKAIELIKEGLGFHEVVAGLNDYHEKTHAGYMLKSVDNLVKNGRVNKIVGSLVGLLNIHVIGIRSEEGTIEMSSRARGEKRALNTFVKDLVETGFSGKVLEISHVNNEPLAKKLSEKILEQFPKTEIQIRPTSGLCSFYAEKGGLIVGYERL</sequence>
<organism evidence="3 4">
    <name type="scientific">Candidatus Atopostipes pullistercoris</name>
    <dbReference type="NCBI Taxonomy" id="2838467"/>
    <lineage>
        <taxon>Bacteria</taxon>
        <taxon>Bacillati</taxon>
        <taxon>Bacillota</taxon>
        <taxon>Bacilli</taxon>
        <taxon>Lactobacillales</taxon>
        <taxon>Carnobacteriaceae</taxon>
        <taxon>Atopostipes</taxon>
    </lineage>
</organism>
<dbReference type="Gene3D" id="2.20.28.50">
    <property type="entry name" value="degv family protein"/>
    <property type="match status" value="1"/>
</dbReference>
<evidence type="ECO:0000313" key="3">
    <source>
        <dbReference type="EMBL" id="HIZ71608.1"/>
    </source>
</evidence>
<evidence type="ECO:0000256" key="2">
    <source>
        <dbReference type="ARBA" id="ARBA00023121"/>
    </source>
</evidence>
<dbReference type="Gene3D" id="3.30.1180.10">
    <property type="match status" value="1"/>
</dbReference>
<dbReference type="EMBL" id="DXAZ01000122">
    <property type="protein sequence ID" value="HIZ71608.1"/>
    <property type="molecule type" value="Genomic_DNA"/>
</dbReference>
<gene>
    <name evidence="3" type="ORF">H9808_07605</name>
</gene>
<dbReference type="PANTHER" id="PTHR33434">
    <property type="entry name" value="DEGV DOMAIN-CONTAINING PROTEIN DR_1986-RELATED"/>
    <property type="match status" value="1"/>
</dbReference>
<dbReference type="SUPFAM" id="SSF82549">
    <property type="entry name" value="DAK1/DegV-like"/>
    <property type="match status" value="1"/>
</dbReference>
<dbReference type="Gene3D" id="3.40.50.10440">
    <property type="entry name" value="Dihydroxyacetone kinase, domain 1"/>
    <property type="match status" value="1"/>
</dbReference>
<name>A0A9D2G1T0_9LACT</name>